<accession>B2J0S2</accession>
<keyword evidence="1" id="KW-0812">Transmembrane</keyword>
<name>B2J0S2_NOSP7</name>
<sequence>MYHDLILQKTLVANSNLHQGNLSEVRNEQAQTHDLSIPDLAISLSPVGFLIGWVVFFLILQKIRAFFDDKMVISINGLHKLPCKNCRFYSNNHYLKCAVNPSVVLTGEAMNCSEYSPNNKKGSSKTLFE</sequence>
<gene>
    <name evidence="2" type="ordered locus">Npun_R1604</name>
</gene>
<protein>
    <submittedName>
        <fullName evidence="2">Uncharacterized protein</fullName>
    </submittedName>
</protein>
<dbReference type="OrthoDB" id="457956at2"/>
<evidence type="ECO:0000313" key="2">
    <source>
        <dbReference type="EMBL" id="ACC80289.1"/>
    </source>
</evidence>
<keyword evidence="1" id="KW-1133">Transmembrane helix</keyword>
<reference evidence="3" key="1">
    <citation type="submission" date="2008-04" db="EMBL/GenBank/DDBJ databases">
        <title>Complete sequence of chromosome of Nostoc punctiforme ATCC 29133.</title>
        <authorList>
            <consortium name="US DOE Joint Genome Institute"/>
            <person name="Copeland A."/>
            <person name="Lucas S."/>
            <person name="Lapidus A."/>
            <person name="Glavina del Rio T."/>
            <person name="Dalin E."/>
            <person name="Tice H."/>
            <person name="Pitluck S."/>
            <person name="Chain P."/>
            <person name="Malfatti S."/>
            <person name="Shin M."/>
            <person name="Vergez L."/>
            <person name="Schmutz J."/>
            <person name="Larimer F."/>
            <person name="Land M."/>
            <person name="Hauser L."/>
            <person name="Kyrpides N."/>
            <person name="Kim E."/>
            <person name="Meeks J.C."/>
            <person name="Elhai J."/>
            <person name="Campbell E.L."/>
            <person name="Thiel T."/>
            <person name="Longmire J."/>
            <person name="Potts M."/>
            <person name="Atlas R."/>
        </authorList>
    </citation>
    <scope>NUCLEOTIDE SEQUENCE [LARGE SCALE GENOMIC DNA]</scope>
    <source>
        <strain evidence="3">ATCC 29133 / PCC 73102</strain>
    </source>
</reference>
<keyword evidence="3" id="KW-1185">Reference proteome</keyword>
<dbReference type="EMBL" id="CP001037">
    <property type="protein sequence ID" value="ACC80289.1"/>
    <property type="molecule type" value="Genomic_DNA"/>
</dbReference>
<dbReference type="AlphaFoldDB" id="B2J0S2"/>
<dbReference type="Proteomes" id="UP000001191">
    <property type="component" value="Chromosome"/>
</dbReference>
<dbReference type="HOGENOM" id="CLU_158597_0_0_3"/>
<organism evidence="2 3">
    <name type="scientific">Nostoc punctiforme (strain ATCC 29133 / PCC 73102)</name>
    <dbReference type="NCBI Taxonomy" id="63737"/>
    <lineage>
        <taxon>Bacteria</taxon>
        <taxon>Bacillati</taxon>
        <taxon>Cyanobacteriota</taxon>
        <taxon>Cyanophyceae</taxon>
        <taxon>Nostocales</taxon>
        <taxon>Nostocaceae</taxon>
        <taxon>Nostoc</taxon>
    </lineage>
</organism>
<dbReference type="eggNOG" id="ENOG5032YP8">
    <property type="taxonomic scope" value="Bacteria"/>
</dbReference>
<dbReference type="KEGG" id="npu:Npun_R1604"/>
<reference evidence="2 3" key="2">
    <citation type="journal article" date="2013" name="Plant Physiol.">
        <title>A Nostoc punctiforme Sugar Transporter Necessary to Establish a Cyanobacterium-Plant Symbiosis.</title>
        <authorList>
            <person name="Ekman M."/>
            <person name="Picossi S."/>
            <person name="Campbell E.L."/>
            <person name="Meeks J.C."/>
            <person name="Flores E."/>
        </authorList>
    </citation>
    <scope>NUCLEOTIDE SEQUENCE [LARGE SCALE GENOMIC DNA]</scope>
    <source>
        <strain evidence="3">ATCC 29133 / PCC 73102</strain>
    </source>
</reference>
<dbReference type="EnsemblBacteria" id="ACC80289">
    <property type="protein sequence ID" value="ACC80289"/>
    <property type="gene ID" value="Npun_R1604"/>
</dbReference>
<keyword evidence="1" id="KW-0472">Membrane</keyword>
<evidence type="ECO:0000313" key="3">
    <source>
        <dbReference type="Proteomes" id="UP000001191"/>
    </source>
</evidence>
<feature type="transmembrane region" description="Helical" evidence="1">
    <location>
        <begin position="40"/>
        <end position="60"/>
    </location>
</feature>
<dbReference type="PhylomeDB" id="B2J0S2"/>
<dbReference type="STRING" id="63737.Npun_R1604"/>
<proteinExistence type="predicted"/>
<dbReference type="RefSeq" id="WP_012408307.1">
    <property type="nucleotide sequence ID" value="NC_010628.1"/>
</dbReference>
<evidence type="ECO:0000256" key="1">
    <source>
        <dbReference type="SAM" id="Phobius"/>
    </source>
</evidence>